<protein>
    <submittedName>
        <fullName evidence="9">MMPL family transporter</fullName>
    </submittedName>
</protein>
<comment type="similarity">
    <text evidence="2">Belongs to the resistance-nodulation-cell division (RND) (TC 2.A.6) family. MmpL subfamily.</text>
</comment>
<evidence type="ECO:0000313" key="9">
    <source>
        <dbReference type="EMBL" id="GAA4228688.1"/>
    </source>
</evidence>
<keyword evidence="10" id="KW-1185">Reference proteome</keyword>
<organism evidence="9 10">
    <name type="scientific">Actinomadura meridiana</name>
    <dbReference type="NCBI Taxonomy" id="559626"/>
    <lineage>
        <taxon>Bacteria</taxon>
        <taxon>Bacillati</taxon>
        <taxon>Actinomycetota</taxon>
        <taxon>Actinomycetes</taxon>
        <taxon>Streptosporangiales</taxon>
        <taxon>Thermomonosporaceae</taxon>
        <taxon>Actinomadura</taxon>
    </lineage>
</organism>
<dbReference type="InterPro" id="IPR050545">
    <property type="entry name" value="Mycobact_MmpL"/>
</dbReference>
<proteinExistence type="inferred from homology"/>
<reference evidence="10" key="1">
    <citation type="journal article" date="2019" name="Int. J. Syst. Evol. Microbiol.">
        <title>The Global Catalogue of Microorganisms (GCM) 10K type strain sequencing project: providing services to taxonomists for standard genome sequencing and annotation.</title>
        <authorList>
            <consortium name="The Broad Institute Genomics Platform"/>
            <consortium name="The Broad Institute Genome Sequencing Center for Infectious Disease"/>
            <person name="Wu L."/>
            <person name="Ma J."/>
        </authorList>
    </citation>
    <scope>NUCLEOTIDE SEQUENCE [LARGE SCALE GENOMIC DNA]</scope>
    <source>
        <strain evidence="10">JCM 17440</strain>
    </source>
</reference>
<evidence type="ECO:0000256" key="6">
    <source>
        <dbReference type="ARBA" id="ARBA00023136"/>
    </source>
</evidence>
<feature type="transmembrane region" description="Helical" evidence="7">
    <location>
        <begin position="16"/>
        <end position="36"/>
    </location>
</feature>
<feature type="transmembrane region" description="Helical" evidence="7">
    <location>
        <begin position="175"/>
        <end position="192"/>
    </location>
</feature>
<feature type="transmembrane region" description="Helical" evidence="7">
    <location>
        <begin position="531"/>
        <end position="552"/>
    </location>
</feature>
<feature type="transmembrane region" description="Helical" evidence="7">
    <location>
        <begin position="564"/>
        <end position="584"/>
    </location>
</feature>
<comment type="caution">
    <text evidence="9">The sequence shown here is derived from an EMBL/GenBank/DDBJ whole genome shotgun (WGS) entry which is preliminary data.</text>
</comment>
<feature type="domain" description="SSD" evidence="8">
    <location>
        <begin position="197"/>
        <end position="329"/>
    </location>
</feature>
<comment type="subcellular location">
    <subcellularLocation>
        <location evidence="1">Cell membrane</location>
        <topology evidence="1">Multi-pass membrane protein</topology>
    </subcellularLocation>
</comment>
<dbReference type="PROSITE" id="PS50156">
    <property type="entry name" value="SSD"/>
    <property type="match status" value="2"/>
</dbReference>
<evidence type="ECO:0000313" key="10">
    <source>
        <dbReference type="Proteomes" id="UP001501710"/>
    </source>
</evidence>
<dbReference type="RefSeq" id="WP_344893178.1">
    <property type="nucleotide sequence ID" value="NZ_BAABAS010000005.1"/>
</dbReference>
<evidence type="ECO:0000256" key="1">
    <source>
        <dbReference type="ARBA" id="ARBA00004651"/>
    </source>
</evidence>
<dbReference type="PANTHER" id="PTHR33406">
    <property type="entry name" value="MEMBRANE PROTEIN MJ1562-RELATED"/>
    <property type="match status" value="1"/>
</dbReference>
<keyword evidence="6 7" id="KW-0472">Membrane</keyword>
<gene>
    <name evidence="9" type="ORF">GCM10022254_19290</name>
</gene>
<feature type="transmembrane region" description="Helical" evidence="7">
    <location>
        <begin position="633"/>
        <end position="652"/>
    </location>
</feature>
<dbReference type="InterPro" id="IPR000731">
    <property type="entry name" value="SSD"/>
</dbReference>
<keyword evidence="4 7" id="KW-0812">Transmembrane</keyword>
<evidence type="ECO:0000256" key="7">
    <source>
        <dbReference type="SAM" id="Phobius"/>
    </source>
</evidence>
<evidence type="ECO:0000256" key="2">
    <source>
        <dbReference type="ARBA" id="ARBA00010157"/>
    </source>
</evidence>
<evidence type="ECO:0000256" key="4">
    <source>
        <dbReference type="ARBA" id="ARBA00022692"/>
    </source>
</evidence>
<feature type="transmembrane region" description="Helical" evidence="7">
    <location>
        <begin position="199"/>
        <end position="219"/>
    </location>
</feature>
<dbReference type="SUPFAM" id="SSF82866">
    <property type="entry name" value="Multidrug efflux transporter AcrB transmembrane domain"/>
    <property type="match status" value="2"/>
</dbReference>
<dbReference type="PANTHER" id="PTHR33406:SF6">
    <property type="entry name" value="MEMBRANE PROTEIN YDGH-RELATED"/>
    <property type="match status" value="1"/>
</dbReference>
<dbReference type="Proteomes" id="UP001501710">
    <property type="component" value="Unassembled WGS sequence"/>
</dbReference>
<dbReference type="EMBL" id="BAABAS010000005">
    <property type="protein sequence ID" value="GAA4228688.1"/>
    <property type="molecule type" value="Genomic_DNA"/>
</dbReference>
<feature type="transmembrane region" description="Helical" evidence="7">
    <location>
        <begin position="231"/>
        <end position="254"/>
    </location>
</feature>
<feature type="domain" description="SSD" evidence="8">
    <location>
        <begin position="532"/>
        <end position="662"/>
    </location>
</feature>
<feature type="transmembrane region" description="Helical" evidence="7">
    <location>
        <begin position="605"/>
        <end position="627"/>
    </location>
</feature>
<name>A0ABP8BXP5_9ACTN</name>
<feature type="transmembrane region" description="Helical" evidence="7">
    <location>
        <begin position="275"/>
        <end position="296"/>
    </location>
</feature>
<evidence type="ECO:0000256" key="3">
    <source>
        <dbReference type="ARBA" id="ARBA00022475"/>
    </source>
</evidence>
<evidence type="ECO:0000259" key="8">
    <source>
        <dbReference type="PROSITE" id="PS50156"/>
    </source>
</evidence>
<feature type="transmembrane region" description="Helical" evidence="7">
    <location>
        <begin position="507"/>
        <end position="524"/>
    </location>
</feature>
<keyword evidence="5 7" id="KW-1133">Transmembrane helix</keyword>
<dbReference type="Pfam" id="PF03176">
    <property type="entry name" value="MMPL"/>
    <property type="match status" value="2"/>
</dbReference>
<evidence type="ECO:0000256" key="5">
    <source>
        <dbReference type="ARBA" id="ARBA00022989"/>
    </source>
</evidence>
<accession>A0ABP8BXP5</accession>
<sequence>MLLSRKHQSPPPRGRLLKWVVLLLWIVITILAVPAASHLPDVVEGRSSAELPRGAQSTKVDELTSRFPGGELAPGIIAYVRPSGITAADRAKAEADRAALAPIAAGRVAPPQSSADGKALMLNVPLTDDDTLGDKAEKLRDQSEKNAPDGLEIRLTGPAGSALDVGDAFEKVDKPLLIITILIVTAVLLLTYRSPVLWLLPIVNAAIAVQVANAVVYLLGKHADLYVADGMSAILNALVFGISTDYALLLLARYREELRHHPDRHHAMAIALRRAAAPVIASAATVSLGLLCLLAADMGFNYALGPVAAIGVLAGLVVVMTLLPALLLIAGRWIFWPRVPRPGDAAPARGAWDRVGHRVAAHPRPVWIGGLAVLGALASATLGITTGLDRAHFLTTTPSSTIGENLLAKHYPSGQGRPLQVVTETRDTPQVTAALKDAPGVARVDDPKPSEDGRLTKLAVVLDDPPDSSAAEQTVRDLRRTIPDATIGASTASEIDKADAQAHDRRVVIPLVLSVVFVVLIALLRALVAPLLVIGTVVASYFAALGGAWLLFRYAFDFPALDTQVALMGFLFMVALGVDYNLFLVSRVREEAGRSDHRTGVLRGLGVTGGVISSAGLVLAATFGVLGVMPVTMMVQIGVLVSLGVLLDTFFVRSVIVPALALDAGPRFWWPGRVTAPHHQRPTPIKAEISK</sequence>
<feature type="transmembrane region" description="Helical" evidence="7">
    <location>
        <begin position="366"/>
        <end position="388"/>
    </location>
</feature>
<dbReference type="Gene3D" id="1.20.1640.10">
    <property type="entry name" value="Multidrug efflux transporter AcrB transmembrane domain"/>
    <property type="match status" value="2"/>
</dbReference>
<keyword evidence="3" id="KW-1003">Cell membrane</keyword>
<feature type="transmembrane region" description="Helical" evidence="7">
    <location>
        <begin position="308"/>
        <end position="331"/>
    </location>
</feature>
<dbReference type="InterPro" id="IPR004869">
    <property type="entry name" value="MMPL_dom"/>
</dbReference>